<protein>
    <submittedName>
        <fullName evidence="2">Uncharacterized protein</fullName>
    </submittedName>
</protein>
<geneLocation type="plasmid" evidence="2">
    <name>pSOG2</name>
</geneLocation>
<dbReference type="InterPro" id="IPR048986">
    <property type="entry name" value="SSV1_D-63"/>
</dbReference>
<dbReference type="RefSeq" id="WP_012386958.1">
    <property type="nucleotide sequence ID" value="NC_010597.1"/>
</dbReference>
<dbReference type="EMBL" id="DQ335583">
    <property type="protein sequence ID" value="ABE99632.1"/>
    <property type="molecule type" value="Genomic_DNA"/>
</dbReference>
<keyword evidence="2" id="KW-0614">Plasmid</keyword>
<name>Q0ZNN5_SACIS</name>
<dbReference type="Pfam" id="PF20940">
    <property type="entry name" value="SSV1_D-63"/>
    <property type="match status" value="1"/>
</dbReference>
<accession>Q0ZNN5</accession>
<proteinExistence type="predicted"/>
<geneLocation type="plasmid" evidence="1">
    <name>pSOG1</name>
</geneLocation>
<dbReference type="InterPro" id="IPR029012">
    <property type="entry name" value="Helix_hairpin_bin_sf"/>
</dbReference>
<sequence length="65" mass="7698">MTAKQFKGVHVEEVFRELDTEIRKLLSLVHEIKIDMVLEKDPQNKVEKAIVLSRRIQDELRGLRK</sequence>
<reference evidence="2" key="1">
    <citation type="journal article" date="2006" name="Microbiology">
        <title>Two novel conjugative plasmids from a single strain of Sulfolobus.</title>
        <authorList>
            <person name="Erauso G."/>
            <person name="Stedman K.M."/>
            <person name="van de Werken H.J."/>
            <person name="Zillig W."/>
            <person name="van der Oost J."/>
        </authorList>
    </citation>
    <scope>NUCLEOTIDE SEQUENCE</scope>
    <source>
        <strain evidence="2">SOG2/4</strain>
        <plasmid evidence="1">pSOG1</plasmid>
        <plasmid evidence="2">pSOG2</plasmid>
    </source>
</reference>
<organism evidence="2">
    <name type="scientific">Saccharolobus islandicus</name>
    <name type="common">Sulfolobus islandicus</name>
    <dbReference type="NCBI Taxonomy" id="43080"/>
    <lineage>
        <taxon>Archaea</taxon>
        <taxon>Thermoproteota</taxon>
        <taxon>Thermoprotei</taxon>
        <taxon>Sulfolobales</taxon>
        <taxon>Sulfolobaceae</taxon>
        <taxon>Saccharolobus</taxon>
    </lineage>
</organism>
<evidence type="ECO:0000313" key="2">
    <source>
        <dbReference type="EMBL" id="ABE99681.1"/>
    </source>
</evidence>
<dbReference type="AlphaFoldDB" id="Q0ZNN5"/>
<dbReference type="Gene3D" id="1.10.287.660">
    <property type="entry name" value="Helix hairpin bin"/>
    <property type="match status" value="1"/>
</dbReference>
<dbReference type="InterPro" id="IPR037292">
    <property type="entry name" value="D-63_sf"/>
</dbReference>
<dbReference type="EMBL" id="DQ335584">
    <property type="protein sequence ID" value="ABE99681.1"/>
    <property type="molecule type" value="Genomic_DNA"/>
</dbReference>
<evidence type="ECO:0000313" key="1">
    <source>
        <dbReference type="EMBL" id="ABE99632.1"/>
    </source>
</evidence>
<dbReference type="SUPFAM" id="SSF109801">
    <property type="entry name" value="Hypothetical protein D-63"/>
    <property type="match status" value="1"/>
</dbReference>